<organism evidence="1 2">
    <name type="scientific">Pluteus cervinus</name>
    <dbReference type="NCBI Taxonomy" id="181527"/>
    <lineage>
        <taxon>Eukaryota</taxon>
        <taxon>Fungi</taxon>
        <taxon>Dikarya</taxon>
        <taxon>Basidiomycota</taxon>
        <taxon>Agaricomycotina</taxon>
        <taxon>Agaricomycetes</taxon>
        <taxon>Agaricomycetidae</taxon>
        <taxon>Agaricales</taxon>
        <taxon>Pluteineae</taxon>
        <taxon>Pluteaceae</taxon>
        <taxon>Pluteus</taxon>
    </lineage>
</organism>
<sequence>MAGSPNIEAHPPPVDTGKRHPIYWFEDGTLVLRVEDVLFNIHRGFLNGLSSYLKSACEQLPKGKADHLDLDPSRGIASRDVETLLQVIYHDLSLSPQTPFHQLASVLRASSPEQFDIPLFFTQATQSLYKTIPSGPVPNYRHDNLEEALILATEYQLDGIRATLLYAVMIADDVRIEQSSEASPNGAIAPPSKLPTHIEELTTKLMTKTIDLFSPTLFTAPATPHMACTSTFAEHWLRLVIEPGIADQGVYKPLESLERFKNIDWASHGLCPSCVKEKGEEWTEEQNSYWRLLDAWIDG</sequence>
<proteinExistence type="predicted"/>
<gene>
    <name evidence="1" type="ORF">BDN72DRAFT_845263</name>
</gene>
<evidence type="ECO:0000313" key="2">
    <source>
        <dbReference type="Proteomes" id="UP000308600"/>
    </source>
</evidence>
<accession>A0ACD3AJ35</accession>
<evidence type="ECO:0000313" key="1">
    <source>
        <dbReference type="EMBL" id="TFK65668.1"/>
    </source>
</evidence>
<reference evidence="1 2" key="1">
    <citation type="journal article" date="2019" name="Nat. Ecol. Evol.">
        <title>Megaphylogeny resolves global patterns of mushroom evolution.</title>
        <authorList>
            <person name="Varga T."/>
            <person name="Krizsan K."/>
            <person name="Foldi C."/>
            <person name="Dima B."/>
            <person name="Sanchez-Garcia M."/>
            <person name="Sanchez-Ramirez S."/>
            <person name="Szollosi G.J."/>
            <person name="Szarkandi J.G."/>
            <person name="Papp V."/>
            <person name="Albert L."/>
            <person name="Andreopoulos W."/>
            <person name="Angelini C."/>
            <person name="Antonin V."/>
            <person name="Barry K.W."/>
            <person name="Bougher N.L."/>
            <person name="Buchanan P."/>
            <person name="Buyck B."/>
            <person name="Bense V."/>
            <person name="Catcheside P."/>
            <person name="Chovatia M."/>
            <person name="Cooper J."/>
            <person name="Damon W."/>
            <person name="Desjardin D."/>
            <person name="Finy P."/>
            <person name="Geml J."/>
            <person name="Haridas S."/>
            <person name="Hughes K."/>
            <person name="Justo A."/>
            <person name="Karasinski D."/>
            <person name="Kautmanova I."/>
            <person name="Kiss B."/>
            <person name="Kocsube S."/>
            <person name="Kotiranta H."/>
            <person name="LaButti K.M."/>
            <person name="Lechner B.E."/>
            <person name="Liimatainen K."/>
            <person name="Lipzen A."/>
            <person name="Lukacs Z."/>
            <person name="Mihaltcheva S."/>
            <person name="Morgado L.N."/>
            <person name="Niskanen T."/>
            <person name="Noordeloos M.E."/>
            <person name="Ohm R.A."/>
            <person name="Ortiz-Santana B."/>
            <person name="Ovrebo C."/>
            <person name="Racz N."/>
            <person name="Riley R."/>
            <person name="Savchenko A."/>
            <person name="Shiryaev A."/>
            <person name="Soop K."/>
            <person name="Spirin V."/>
            <person name="Szebenyi C."/>
            <person name="Tomsovsky M."/>
            <person name="Tulloss R.E."/>
            <person name="Uehling J."/>
            <person name="Grigoriev I.V."/>
            <person name="Vagvolgyi C."/>
            <person name="Papp T."/>
            <person name="Martin F.M."/>
            <person name="Miettinen O."/>
            <person name="Hibbett D.S."/>
            <person name="Nagy L.G."/>
        </authorList>
    </citation>
    <scope>NUCLEOTIDE SEQUENCE [LARGE SCALE GENOMIC DNA]</scope>
    <source>
        <strain evidence="1 2">NL-1719</strain>
    </source>
</reference>
<dbReference type="EMBL" id="ML208429">
    <property type="protein sequence ID" value="TFK65668.1"/>
    <property type="molecule type" value="Genomic_DNA"/>
</dbReference>
<name>A0ACD3AJ35_9AGAR</name>
<protein>
    <submittedName>
        <fullName evidence="1">Uncharacterized protein</fullName>
    </submittedName>
</protein>
<dbReference type="Proteomes" id="UP000308600">
    <property type="component" value="Unassembled WGS sequence"/>
</dbReference>
<keyword evidence="2" id="KW-1185">Reference proteome</keyword>